<evidence type="ECO:0000313" key="4">
    <source>
        <dbReference type="Proteomes" id="UP000824782"/>
    </source>
</evidence>
<dbReference type="Pfam" id="PF25775">
    <property type="entry name" value="CC_STIL"/>
    <property type="match status" value="1"/>
</dbReference>
<organism evidence="3 4">
    <name type="scientific">Engystomops pustulosus</name>
    <name type="common">Tungara frog</name>
    <name type="synonym">Physalaemus pustulosus</name>
    <dbReference type="NCBI Taxonomy" id="76066"/>
    <lineage>
        <taxon>Eukaryota</taxon>
        <taxon>Metazoa</taxon>
        <taxon>Chordata</taxon>
        <taxon>Craniata</taxon>
        <taxon>Vertebrata</taxon>
        <taxon>Euteleostomi</taxon>
        <taxon>Amphibia</taxon>
        <taxon>Batrachia</taxon>
        <taxon>Anura</taxon>
        <taxon>Neobatrachia</taxon>
        <taxon>Hyloidea</taxon>
        <taxon>Leptodactylidae</taxon>
        <taxon>Leiuperinae</taxon>
        <taxon>Engystomops</taxon>
    </lineage>
</organism>
<proteinExistence type="predicted"/>
<comment type="caution">
    <text evidence="3">The sequence shown here is derived from an EMBL/GenBank/DDBJ whole genome shotgun (WGS) entry which is preliminary data.</text>
</comment>
<dbReference type="Proteomes" id="UP000824782">
    <property type="component" value="Unassembled WGS sequence"/>
</dbReference>
<dbReference type="GO" id="GO:0007224">
    <property type="term" value="P:smoothened signaling pathway"/>
    <property type="evidence" value="ECO:0007669"/>
    <property type="project" value="TreeGrafter"/>
</dbReference>
<evidence type="ECO:0000259" key="2">
    <source>
        <dbReference type="Pfam" id="PF25775"/>
    </source>
</evidence>
<feature type="compositionally biased region" description="Low complexity" evidence="1">
    <location>
        <begin position="96"/>
        <end position="110"/>
    </location>
</feature>
<dbReference type="GO" id="GO:0005815">
    <property type="term" value="C:microtubule organizing center"/>
    <property type="evidence" value="ECO:0007669"/>
    <property type="project" value="TreeGrafter"/>
</dbReference>
<dbReference type="EMBL" id="WNYA01079370">
    <property type="protein sequence ID" value="KAG8535079.1"/>
    <property type="molecule type" value="Genomic_DNA"/>
</dbReference>
<feature type="region of interest" description="Disordered" evidence="1">
    <location>
        <begin position="91"/>
        <end position="126"/>
    </location>
</feature>
<dbReference type="GO" id="GO:0031023">
    <property type="term" value="P:microtubule organizing center organization"/>
    <property type="evidence" value="ECO:0007669"/>
    <property type="project" value="TreeGrafter"/>
</dbReference>
<accession>A0AAV6YIJ4</accession>
<protein>
    <recommendedName>
        <fullName evidence="2">STIL coiled coil region domain-containing protein</fullName>
    </recommendedName>
</protein>
<name>A0AAV6YIJ4_ENGPU</name>
<dbReference type="InterPro" id="IPR026123">
    <property type="entry name" value="STIL"/>
</dbReference>
<dbReference type="PANTHER" id="PTHR15128:SF0">
    <property type="entry name" value="SCL-INTERRUPTING LOCUS PROTEIN"/>
    <property type="match status" value="1"/>
</dbReference>
<dbReference type="AlphaFoldDB" id="A0AAV6YIJ4"/>
<reference evidence="3" key="1">
    <citation type="thesis" date="2020" institute="ProQuest LLC" country="789 East Eisenhower Parkway, Ann Arbor, MI, USA">
        <title>Comparative Genomics and Chromosome Evolution.</title>
        <authorList>
            <person name="Mudd A.B."/>
        </authorList>
    </citation>
    <scope>NUCLEOTIDE SEQUENCE</scope>
    <source>
        <strain evidence="3">237g6f4</strain>
        <tissue evidence="3">Blood</tissue>
    </source>
</reference>
<dbReference type="InterPro" id="IPR057655">
    <property type="entry name" value="STIL_CC"/>
</dbReference>
<feature type="domain" description="STIL coiled coil region" evidence="2">
    <location>
        <begin position="66"/>
        <end position="93"/>
    </location>
</feature>
<sequence>MSCPATCCNAMCVPSRGESCTPPAENVMSPGRRDSLPMNMCSPRSCQHGAPPAIPAANGMLGLSTEAYRLLAEQDRQLKLLQAQIQRLLEAQSNPKEAASSQTSSSTQKTAESETEEAEHPRKTSVSIAVGTGIISSLL</sequence>
<dbReference type="GO" id="GO:0071539">
    <property type="term" value="P:protein localization to centrosome"/>
    <property type="evidence" value="ECO:0007669"/>
    <property type="project" value="TreeGrafter"/>
</dbReference>
<dbReference type="PANTHER" id="PTHR15128">
    <property type="entry name" value="TAL1 SCL INTERRUPTING LOCUS"/>
    <property type="match status" value="1"/>
</dbReference>
<evidence type="ECO:0000256" key="1">
    <source>
        <dbReference type="SAM" id="MobiDB-lite"/>
    </source>
</evidence>
<gene>
    <name evidence="3" type="ORF">GDO81_029490</name>
</gene>
<evidence type="ECO:0000313" key="3">
    <source>
        <dbReference type="EMBL" id="KAG8535079.1"/>
    </source>
</evidence>
<keyword evidence="4" id="KW-1185">Reference proteome</keyword>
<dbReference type="GO" id="GO:0007052">
    <property type="term" value="P:mitotic spindle organization"/>
    <property type="evidence" value="ECO:0007669"/>
    <property type="project" value="TreeGrafter"/>
</dbReference>